<sequence length="375" mass="43762">MAQTLYVPLLLIALCSISECVQRQYHFIKEKKNWTEAQRYCREKYTDLATVDNTNYMIKSEKNVLVWQRIKSFNYRFRQKIWIGLQRMSVYKWHWSSGDPVLFLNWASGQPVNSDNCAVVRNGQWTVWPCNAISSFICSTSTGLVFVNQSMNWRAAQSYCRQNHIDLVSVRNQNESQQLENFINGRNSSGSAVWIGLFRDTWQWSDQSNSSFRYWDTTQPDNYKDHEDCTVTTQKGLGQWADFSCDNQFPFVCHEDKLIVIQQKLSWSEALRYCRQNHVDLVSVQSVEMQRRVMNVVKLASTEAVWLGLHNYCSMNMWLWLSGDMVCYQNWAPGNGSTPENCKLENRKGAVQSGGDQTWISLPESHRLNFICTNY</sequence>
<proteinExistence type="predicted"/>
<organism evidence="1 2">
    <name type="scientific">Danio rerio</name>
    <name type="common">Zebrafish</name>
    <name type="synonym">Brachydanio rerio</name>
    <dbReference type="NCBI Taxonomy" id="7955"/>
    <lineage>
        <taxon>Eukaryota</taxon>
        <taxon>Metazoa</taxon>
        <taxon>Chordata</taxon>
        <taxon>Craniata</taxon>
        <taxon>Vertebrata</taxon>
        <taxon>Euteleostomi</taxon>
        <taxon>Actinopterygii</taxon>
        <taxon>Neopterygii</taxon>
        <taxon>Teleostei</taxon>
        <taxon>Ostariophysi</taxon>
        <taxon>Cypriniformes</taxon>
        <taxon>Danionidae</taxon>
        <taxon>Danioninae</taxon>
        <taxon>Danio</taxon>
    </lineage>
</organism>
<dbReference type="RefSeq" id="XP_073764014.1">
    <property type="nucleotide sequence ID" value="XM_073907913.1"/>
</dbReference>
<dbReference type="Proteomes" id="UP000000437">
    <property type="component" value="Chromosome 7"/>
</dbReference>
<keyword evidence="1" id="KW-1185">Reference proteome</keyword>
<evidence type="ECO:0000313" key="1">
    <source>
        <dbReference type="Proteomes" id="UP000000437"/>
    </source>
</evidence>
<reference evidence="2" key="1">
    <citation type="submission" date="2025-08" db="UniProtKB">
        <authorList>
            <consortium name="RefSeq"/>
        </authorList>
    </citation>
    <scope>IDENTIFICATION</scope>
    <source>
        <strain evidence="2">Tuebingen</strain>
        <tissue evidence="2">Fibroblasts and whole tissue</tissue>
    </source>
</reference>
<evidence type="ECO:0000313" key="2">
    <source>
        <dbReference type="RefSeq" id="XP_073764014.1"/>
    </source>
</evidence>
<gene>
    <name evidence="2" type="primary">LOC141375259</name>
</gene>
<accession>A0AC58G2P6</accession>
<protein>
    <submittedName>
        <fullName evidence="2">C-type mannose receptor 2-like</fullName>
    </submittedName>
</protein>
<name>A0AC58G2P6_DANRE</name>